<comment type="caution">
    <text evidence="7">The sequence shown here is derived from an EMBL/GenBank/DDBJ whole genome shotgun (WGS) entry which is preliminary data.</text>
</comment>
<proteinExistence type="inferred from homology"/>
<keyword evidence="4" id="KW-0808">Transferase</keyword>
<dbReference type="EMBL" id="JAGTXO010000001">
    <property type="protein sequence ID" value="KAG8470239.1"/>
    <property type="molecule type" value="Genomic_DNA"/>
</dbReference>
<reference evidence="7" key="1">
    <citation type="submission" date="2021-05" db="EMBL/GenBank/DDBJ databases">
        <title>The genome of the haptophyte Pavlova lutheri (Diacronema luteri, Pavlovales) - a model for lipid biosynthesis in eukaryotic algae.</title>
        <authorList>
            <person name="Hulatt C.J."/>
            <person name="Posewitz M.C."/>
        </authorList>
    </citation>
    <scope>NUCLEOTIDE SEQUENCE</scope>
    <source>
        <strain evidence="7">NIVA-4/92</strain>
    </source>
</reference>
<evidence type="ECO:0000313" key="8">
    <source>
        <dbReference type="Proteomes" id="UP000751190"/>
    </source>
</evidence>
<dbReference type="GO" id="GO:0030735">
    <property type="term" value="F:carnosine N-methyltransferase activity"/>
    <property type="evidence" value="ECO:0007669"/>
    <property type="project" value="UniProtKB-EC"/>
</dbReference>
<name>A0A8J5Y2X4_DIALT</name>
<protein>
    <recommendedName>
        <fullName evidence="2">carnosine N-methyltransferase</fullName>
        <ecNumber evidence="2">2.1.1.22</ecNumber>
    </recommendedName>
</protein>
<sequence>MAATEMDGGDEDEEHVHFKQVLRAYEHYREHAHARISEMECHAARLDRASRELLRLEDKFAALRRAVECNGRVLDAIVEPHAMFEDDEQAGRSMHARALLERPAAGRGATPSDADMEKVKSTLKQLARDWAEEGAAERAACYGPLLADIERLLPSESAARPNAKVLVPGAGLGRLAWECAARGFACQGNEVSYFMLLASNFVLNHAADLGQLEIYPYVHQSINVRAPADQLRPVPLPDTDPSRLPAHTPFSMCAGDFLAIYANQPGEWDCILTCFFIDTARDVSQYVRTIHAALRPGGVWCNVGPLLYHWAEMGPAEFSIELSWEELRALIVAHGFAIELEEWLPPMTYAANARSMLKMEYECVHTVCRKAGVQHR</sequence>
<evidence type="ECO:0000256" key="5">
    <source>
        <dbReference type="ARBA" id="ARBA00022691"/>
    </source>
</evidence>
<keyword evidence="8" id="KW-1185">Reference proteome</keyword>
<evidence type="ECO:0000256" key="2">
    <source>
        <dbReference type="ARBA" id="ARBA00012003"/>
    </source>
</evidence>
<dbReference type="OMA" id="EFWVAKK"/>
<dbReference type="Gene3D" id="3.40.50.150">
    <property type="entry name" value="Vaccinia Virus protein VP39"/>
    <property type="match status" value="1"/>
</dbReference>
<dbReference type="OrthoDB" id="978at2759"/>
<feature type="coiled-coil region" evidence="6">
    <location>
        <begin position="39"/>
        <end position="66"/>
    </location>
</feature>
<dbReference type="EC" id="2.1.1.22" evidence="2"/>
<dbReference type="SMART" id="SM01296">
    <property type="entry name" value="N2227"/>
    <property type="match status" value="1"/>
</dbReference>
<evidence type="ECO:0000256" key="3">
    <source>
        <dbReference type="ARBA" id="ARBA00022603"/>
    </source>
</evidence>
<keyword evidence="5" id="KW-0949">S-adenosyl-L-methionine</keyword>
<dbReference type="PANTHER" id="PTHR12303">
    <property type="entry name" value="CARNOSINE N-METHYLTRANSFERASE"/>
    <property type="match status" value="1"/>
</dbReference>
<dbReference type="Proteomes" id="UP000751190">
    <property type="component" value="Unassembled WGS sequence"/>
</dbReference>
<evidence type="ECO:0000256" key="6">
    <source>
        <dbReference type="SAM" id="Coils"/>
    </source>
</evidence>
<dbReference type="GO" id="GO:0032259">
    <property type="term" value="P:methylation"/>
    <property type="evidence" value="ECO:0007669"/>
    <property type="project" value="UniProtKB-KW"/>
</dbReference>
<dbReference type="InterPro" id="IPR029063">
    <property type="entry name" value="SAM-dependent_MTases_sf"/>
</dbReference>
<evidence type="ECO:0000256" key="1">
    <source>
        <dbReference type="ARBA" id="ARBA00010086"/>
    </source>
</evidence>
<dbReference type="InterPro" id="IPR012901">
    <property type="entry name" value="CARME"/>
</dbReference>
<dbReference type="PANTHER" id="PTHR12303:SF6">
    <property type="entry name" value="CARNOSINE N-METHYLTRANSFERASE"/>
    <property type="match status" value="1"/>
</dbReference>
<organism evidence="7 8">
    <name type="scientific">Diacronema lutheri</name>
    <name type="common">Unicellular marine alga</name>
    <name type="synonym">Monochrysis lutheri</name>
    <dbReference type="NCBI Taxonomy" id="2081491"/>
    <lineage>
        <taxon>Eukaryota</taxon>
        <taxon>Haptista</taxon>
        <taxon>Haptophyta</taxon>
        <taxon>Pavlovophyceae</taxon>
        <taxon>Pavlovales</taxon>
        <taxon>Pavlovaceae</taxon>
        <taxon>Diacronema</taxon>
    </lineage>
</organism>
<evidence type="ECO:0000313" key="7">
    <source>
        <dbReference type="EMBL" id="KAG8470239.1"/>
    </source>
</evidence>
<evidence type="ECO:0000256" key="4">
    <source>
        <dbReference type="ARBA" id="ARBA00022679"/>
    </source>
</evidence>
<comment type="similarity">
    <text evidence="1">Belongs to the carnosine N-methyltransferase family.</text>
</comment>
<dbReference type="AlphaFoldDB" id="A0A8J5Y2X4"/>
<keyword evidence="6" id="KW-0175">Coiled coil</keyword>
<gene>
    <name evidence="7" type="ORF">KFE25_008660</name>
</gene>
<dbReference type="SUPFAM" id="SSF53335">
    <property type="entry name" value="S-adenosyl-L-methionine-dependent methyltransferases"/>
    <property type="match status" value="1"/>
</dbReference>
<dbReference type="Pfam" id="PF07942">
    <property type="entry name" value="CARME"/>
    <property type="match status" value="1"/>
</dbReference>
<accession>A0A8J5Y2X4</accession>
<keyword evidence="3" id="KW-0489">Methyltransferase</keyword>